<dbReference type="PROSITE" id="PS51077">
    <property type="entry name" value="HTH_ICLR"/>
    <property type="match status" value="1"/>
</dbReference>
<dbReference type="GeneID" id="79317077"/>
<organism evidence="6 7">
    <name type="scientific">Halomarina halobia</name>
    <dbReference type="NCBI Taxonomy" id="3033386"/>
    <lineage>
        <taxon>Archaea</taxon>
        <taxon>Methanobacteriati</taxon>
        <taxon>Methanobacteriota</taxon>
        <taxon>Stenosarchaea group</taxon>
        <taxon>Halobacteria</taxon>
        <taxon>Halobacteriales</taxon>
        <taxon>Natronomonadaceae</taxon>
        <taxon>Halomarina</taxon>
    </lineage>
</organism>
<dbReference type="CDD" id="cd00090">
    <property type="entry name" value="HTH_ARSR"/>
    <property type="match status" value="1"/>
</dbReference>
<dbReference type="InterPro" id="IPR011991">
    <property type="entry name" value="ArsR-like_HTH"/>
</dbReference>
<dbReference type="GO" id="GO:0003677">
    <property type="term" value="F:DNA binding"/>
    <property type="evidence" value="ECO:0007669"/>
    <property type="project" value="UniProtKB-KW"/>
</dbReference>
<evidence type="ECO:0000259" key="5">
    <source>
        <dbReference type="PROSITE" id="PS51078"/>
    </source>
</evidence>
<dbReference type="Gene3D" id="3.30.450.40">
    <property type="match status" value="1"/>
</dbReference>
<dbReference type="PANTHER" id="PTHR30136">
    <property type="entry name" value="HELIX-TURN-HELIX TRANSCRIPTIONAL REGULATOR, ICLR FAMILY"/>
    <property type="match status" value="1"/>
</dbReference>
<proteinExistence type="predicted"/>
<evidence type="ECO:0000259" key="4">
    <source>
        <dbReference type="PROSITE" id="PS51077"/>
    </source>
</evidence>
<protein>
    <submittedName>
        <fullName evidence="6">IclR family transcriptional regulator</fullName>
    </submittedName>
</protein>
<keyword evidence="7" id="KW-1185">Reference proteome</keyword>
<dbReference type="SMART" id="SM00418">
    <property type="entry name" value="HTH_ARSR"/>
    <property type="match status" value="1"/>
</dbReference>
<gene>
    <name evidence="6" type="ORF">ACFQPE_18315</name>
</gene>
<feature type="domain" description="HTH iclR-type" evidence="4">
    <location>
        <begin position="11"/>
        <end position="70"/>
    </location>
</feature>
<dbReference type="Gene3D" id="1.10.10.10">
    <property type="entry name" value="Winged helix-like DNA-binding domain superfamily/Winged helix DNA-binding domain"/>
    <property type="match status" value="1"/>
</dbReference>
<keyword evidence="2" id="KW-0238">DNA-binding</keyword>
<dbReference type="InterPro" id="IPR001845">
    <property type="entry name" value="HTH_ArsR_DNA-bd_dom"/>
</dbReference>
<dbReference type="InterPro" id="IPR050707">
    <property type="entry name" value="HTH_MetabolicPath_Reg"/>
</dbReference>
<accession>A0ABD6ADT8</accession>
<evidence type="ECO:0000256" key="3">
    <source>
        <dbReference type="ARBA" id="ARBA00023163"/>
    </source>
</evidence>
<comment type="caution">
    <text evidence="6">The sequence shown here is derived from an EMBL/GenBank/DDBJ whole genome shotgun (WGS) entry which is preliminary data.</text>
</comment>
<dbReference type="InterPro" id="IPR014757">
    <property type="entry name" value="Tscrpt_reg_IclR_C"/>
</dbReference>
<feature type="domain" description="IclR-ED" evidence="5">
    <location>
        <begin position="71"/>
        <end position="255"/>
    </location>
</feature>
<evidence type="ECO:0000256" key="1">
    <source>
        <dbReference type="ARBA" id="ARBA00023015"/>
    </source>
</evidence>
<dbReference type="EMBL" id="JBHTBF010000003">
    <property type="protein sequence ID" value="MFC7318734.1"/>
    <property type="molecule type" value="Genomic_DNA"/>
</dbReference>
<dbReference type="PROSITE" id="PS51078">
    <property type="entry name" value="ICLR_ED"/>
    <property type="match status" value="1"/>
</dbReference>
<dbReference type="Pfam" id="PF09339">
    <property type="entry name" value="HTH_IclR"/>
    <property type="match status" value="1"/>
</dbReference>
<dbReference type="Pfam" id="PF01614">
    <property type="entry name" value="IclR_C"/>
    <property type="match status" value="1"/>
</dbReference>
<reference evidence="6 7" key="1">
    <citation type="journal article" date="2019" name="Int. J. Syst. Evol. Microbiol.">
        <title>The Global Catalogue of Microorganisms (GCM) 10K type strain sequencing project: providing services to taxonomists for standard genome sequencing and annotation.</title>
        <authorList>
            <consortium name="The Broad Institute Genomics Platform"/>
            <consortium name="The Broad Institute Genome Sequencing Center for Infectious Disease"/>
            <person name="Wu L."/>
            <person name="Ma J."/>
        </authorList>
    </citation>
    <scope>NUCLEOTIDE SEQUENCE [LARGE SCALE GENOMIC DNA]</scope>
    <source>
        <strain evidence="6 7">PSR21</strain>
    </source>
</reference>
<keyword evidence="1" id="KW-0805">Transcription regulation</keyword>
<evidence type="ECO:0000313" key="7">
    <source>
        <dbReference type="Proteomes" id="UP001596547"/>
    </source>
</evidence>
<dbReference type="PANTHER" id="PTHR30136:SF35">
    <property type="entry name" value="HTH-TYPE TRANSCRIPTIONAL REGULATOR RV1719"/>
    <property type="match status" value="1"/>
</dbReference>
<dbReference type="InterPro" id="IPR036390">
    <property type="entry name" value="WH_DNA-bd_sf"/>
</dbReference>
<dbReference type="InterPro" id="IPR029016">
    <property type="entry name" value="GAF-like_dom_sf"/>
</dbReference>
<sequence length="256" mass="28622">MTTANTNDTVVKSAETAFAIVETLREREGARITELAAELGMAKSTVHRHLNTLYRCGYITREGHEYHVGLRFLELSEHARDRRREYVLARDKVEELARETAERAQFIVEEHGQGVYVHLETGAHAVHTDSGVGKRIPLHATSAGKAILARWSDEAVERLLDEHGLEQLTDQTLTEREDLFAQLAEIRERGYSVNNQENTRGIRAVGVPVSGPDGRVIGALSVSGPTHRMKGDRLDHELPDLLLGTANELELNIMYE</sequence>
<dbReference type="AlphaFoldDB" id="A0ABD6ADT8"/>
<dbReference type="SUPFAM" id="SSF46785">
    <property type="entry name" value="Winged helix' DNA-binding domain"/>
    <property type="match status" value="1"/>
</dbReference>
<dbReference type="Proteomes" id="UP001596547">
    <property type="component" value="Unassembled WGS sequence"/>
</dbReference>
<name>A0ABD6ADT8_9EURY</name>
<evidence type="ECO:0000313" key="6">
    <source>
        <dbReference type="EMBL" id="MFC7318734.1"/>
    </source>
</evidence>
<dbReference type="SUPFAM" id="SSF55781">
    <property type="entry name" value="GAF domain-like"/>
    <property type="match status" value="1"/>
</dbReference>
<evidence type="ECO:0000256" key="2">
    <source>
        <dbReference type="ARBA" id="ARBA00023125"/>
    </source>
</evidence>
<keyword evidence="3" id="KW-0804">Transcription</keyword>
<dbReference type="GO" id="GO:0006355">
    <property type="term" value="P:regulation of DNA-templated transcription"/>
    <property type="evidence" value="ECO:0007669"/>
    <property type="project" value="UniProtKB-ARBA"/>
</dbReference>
<dbReference type="RefSeq" id="WP_276306428.1">
    <property type="nucleotide sequence ID" value="NZ_CP119993.1"/>
</dbReference>
<dbReference type="InterPro" id="IPR036388">
    <property type="entry name" value="WH-like_DNA-bd_sf"/>
</dbReference>
<dbReference type="SMART" id="SM00346">
    <property type="entry name" value="HTH_ICLR"/>
    <property type="match status" value="1"/>
</dbReference>
<dbReference type="InterPro" id="IPR005471">
    <property type="entry name" value="Tscrpt_reg_IclR_N"/>
</dbReference>